<keyword evidence="5 6" id="KW-0472">Membrane</keyword>
<evidence type="ECO:0000256" key="2">
    <source>
        <dbReference type="ARBA" id="ARBA00007362"/>
    </source>
</evidence>
<proteinExistence type="inferred from homology"/>
<keyword evidence="3 6" id="KW-0812">Transmembrane</keyword>
<keyword evidence="4 6" id="KW-1133">Transmembrane helix</keyword>
<feature type="domain" description="EamA" evidence="7">
    <location>
        <begin position="6"/>
        <end position="139"/>
    </location>
</feature>
<comment type="similarity">
    <text evidence="2">Belongs to the EamA transporter family.</text>
</comment>
<feature type="transmembrane region" description="Helical" evidence="6">
    <location>
        <begin position="243"/>
        <end position="261"/>
    </location>
</feature>
<gene>
    <name evidence="8" type="ORF">SAMN05443544_3393</name>
</gene>
<name>A0A1N6HQ31_9MICO</name>
<feature type="domain" description="EamA" evidence="7">
    <location>
        <begin position="154"/>
        <end position="284"/>
    </location>
</feature>
<dbReference type="InterPro" id="IPR037185">
    <property type="entry name" value="EmrE-like"/>
</dbReference>
<evidence type="ECO:0000256" key="4">
    <source>
        <dbReference type="ARBA" id="ARBA00022989"/>
    </source>
</evidence>
<dbReference type="InterPro" id="IPR050638">
    <property type="entry name" value="AA-Vitamin_Transporters"/>
</dbReference>
<evidence type="ECO:0000313" key="8">
    <source>
        <dbReference type="EMBL" id="SIO21887.1"/>
    </source>
</evidence>
<organism evidence="8 9">
    <name type="scientific">Agromyces cerinus subsp. cerinus</name>
    <dbReference type="NCBI Taxonomy" id="232089"/>
    <lineage>
        <taxon>Bacteria</taxon>
        <taxon>Bacillati</taxon>
        <taxon>Actinomycetota</taxon>
        <taxon>Actinomycetes</taxon>
        <taxon>Micrococcales</taxon>
        <taxon>Microbacteriaceae</taxon>
        <taxon>Agromyces</taxon>
    </lineage>
</organism>
<evidence type="ECO:0000313" key="9">
    <source>
        <dbReference type="Proteomes" id="UP000184699"/>
    </source>
</evidence>
<evidence type="ECO:0000259" key="7">
    <source>
        <dbReference type="Pfam" id="PF00892"/>
    </source>
</evidence>
<dbReference type="InterPro" id="IPR000620">
    <property type="entry name" value="EamA_dom"/>
</dbReference>
<evidence type="ECO:0000256" key="5">
    <source>
        <dbReference type="ARBA" id="ARBA00023136"/>
    </source>
</evidence>
<accession>A0A1N6HQ31</accession>
<dbReference type="AlphaFoldDB" id="A0A1N6HQ31"/>
<protein>
    <submittedName>
        <fullName evidence="8">EamA-like transporter family protein</fullName>
    </submittedName>
</protein>
<feature type="transmembrane region" description="Helical" evidence="6">
    <location>
        <begin position="95"/>
        <end position="116"/>
    </location>
</feature>
<dbReference type="GO" id="GO:0016020">
    <property type="term" value="C:membrane"/>
    <property type="evidence" value="ECO:0007669"/>
    <property type="project" value="UniProtKB-SubCell"/>
</dbReference>
<feature type="transmembrane region" description="Helical" evidence="6">
    <location>
        <begin position="212"/>
        <end position="231"/>
    </location>
</feature>
<dbReference type="Pfam" id="PF00892">
    <property type="entry name" value="EamA"/>
    <property type="match status" value="2"/>
</dbReference>
<dbReference type="SUPFAM" id="SSF103481">
    <property type="entry name" value="Multidrug resistance efflux transporter EmrE"/>
    <property type="match status" value="2"/>
</dbReference>
<feature type="transmembrane region" description="Helical" evidence="6">
    <location>
        <begin position="154"/>
        <end position="172"/>
    </location>
</feature>
<feature type="transmembrane region" description="Helical" evidence="6">
    <location>
        <begin position="128"/>
        <end position="148"/>
    </location>
</feature>
<dbReference type="PANTHER" id="PTHR32322">
    <property type="entry name" value="INNER MEMBRANE TRANSPORTER"/>
    <property type="match status" value="1"/>
</dbReference>
<comment type="subcellular location">
    <subcellularLocation>
        <location evidence="1">Membrane</location>
        <topology evidence="1">Multi-pass membrane protein</topology>
    </subcellularLocation>
</comment>
<keyword evidence="9" id="KW-1185">Reference proteome</keyword>
<dbReference type="RefSeq" id="WP_074261652.1">
    <property type="nucleotide sequence ID" value="NZ_FSRJ01000004.1"/>
</dbReference>
<evidence type="ECO:0000256" key="3">
    <source>
        <dbReference type="ARBA" id="ARBA00022692"/>
    </source>
</evidence>
<feature type="transmembrane region" description="Helical" evidence="6">
    <location>
        <begin position="34"/>
        <end position="55"/>
    </location>
</feature>
<dbReference type="OrthoDB" id="5186724at2"/>
<evidence type="ECO:0000256" key="1">
    <source>
        <dbReference type="ARBA" id="ARBA00004141"/>
    </source>
</evidence>
<feature type="transmembrane region" description="Helical" evidence="6">
    <location>
        <begin position="67"/>
        <end position="89"/>
    </location>
</feature>
<sequence>MHRGRAYLALTLASLFWAGNYVFGEMVTAEISPVSLTFWRWAFAAIPLLVFAWAIERPDWRGVVREWPWHLLLSVLGLTGYTLFLYSALGLTGAVTASVISAINPATIALAAAIFLHERLRGVQVVGLVVAFLGVTVVLTGGDLLAVLRQGFRIGDLLVVGAVIVWSAYVIVSRRLATPPITATAVQAVIAVVTMLPLVAVVGIALPTSAAGIAGLAYIVIFPSMLGYAFWNLGAAAVGPARAGIFLNLLPVFTVLIALVLGQSLEPVAMAGGALVLLGVYLTLRVGRSKRADASADVTAP</sequence>
<feature type="transmembrane region" description="Helical" evidence="6">
    <location>
        <begin position="184"/>
        <end position="206"/>
    </location>
</feature>
<dbReference type="EMBL" id="FSRJ01000004">
    <property type="protein sequence ID" value="SIO21887.1"/>
    <property type="molecule type" value="Genomic_DNA"/>
</dbReference>
<dbReference type="STRING" id="232089.SAMN05443544_3393"/>
<reference evidence="9" key="1">
    <citation type="submission" date="2016-11" db="EMBL/GenBank/DDBJ databases">
        <authorList>
            <person name="Varghese N."/>
            <person name="Submissions S."/>
        </authorList>
    </citation>
    <scope>NUCLEOTIDE SEQUENCE [LARGE SCALE GENOMIC DNA]</scope>
    <source>
        <strain evidence="9">DSM 8595</strain>
    </source>
</reference>
<feature type="transmembrane region" description="Helical" evidence="6">
    <location>
        <begin position="267"/>
        <end position="284"/>
    </location>
</feature>
<dbReference type="PANTHER" id="PTHR32322:SF2">
    <property type="entry name" value="EAMA DOMAIN-CONTAINING PROTEIN"/>
    <property type="match status" value="1"/>
</dbReference>
<dbReference type="Proteomes" id="UP000184699">
    <property type="component" value="Unassembled WGS sequence"/>
</dbReference>
<evidence type="ECO:0000256" key="6">
    <source>
        <dbReference type="SAM" id="Phobius"/>
    </source>
</evidence>